<dbReference type="AlphaFoldDB" id="A0A7S1A710"/>
<organism evidence="2">
    <name type="scientific">Noctiluca scintillans</name>
    <name type="common">Sea sparkle</name>
    <name type="synonym">Red tide dinoflagellate</name>
    <dbReference type="NCBI Taxonomy" id="2966"/>
    <lineage>
        <taxon>Eukaryota</taxon>
        <taxon>Sar</taxon>
        <taxon>Alveolata</taxon>
        <taxon>Dinophyceae</taxon>
        <taxon>Noctilucales</taxon>
        <taxon>Noctilucaceae</taxon>
        <taxon>Noctiluca</taxon>
    </lineage>
</organism>
<name>A0A7S1A710_NOCSC</name>
<feature type="region of interest" description="Disordered" evidence="1">
    <location>
        <begin position="46"/>
        <end position="82"/>
    </location>
</feature>
<feature type="compositionally biased region" description="Low complexity" evidence="1">
    <location>
        <begin position="59"/>
        <end position="68"/>
    </location>
</feature>
<evidence type="ECO:0000313" key="2">
    <source>
        <dbReference type="EMBL" id="CAD8844675.1"/>
    </source>
</evidence>
<reference evidence="2" key="1">
    <citation type="submission" date="2021-01" db="EMBL/GenBank/DDBJ databases">
        <authorList>
            <person name="Corre E."/>
            <person name="Pelletier E."/>
            <person name="Niang G."/>
            <person name="Scheremetjew M."/>
            <person name="Finn R."/>
            <person name="Kale V."/>
            <person name="Holt S."/>
            <person name="Cochrane G."/>
            <person name="Meng A."/>
            <person name="Brown T."/>
            <person name="Cohen L."/>
        </authorList>
    </citation>
    <scope>NUCLEOTIDE SEQUENCE</scope>
</reference>
<dbReference type="EMBL" id="HBFQ01026942">
    <property type="protein sequence ID" value="CAD8844675.1"/>
    <property type="molecule type" value="Transcribed_RNA"/>
</dbReference>
<sequence>MATRKLDPFVPVDASIVVGVEQVGSENAQQTERTEVHHGRDAHEVVATNAEEIPHNVETPTDTNDTTTPAPPSEEGHTHCESSSVERVEVEALLLSGELLGNLSVDPARPTKELRAMFRHFLDPGCIVSSLCIGGSVLEDDIPVGSLSQGGKLEVVAVLESCAYLVEGAGTDSANGHYCMQGEKMDGAPTYQNEKGLMLFRFVMSRGTKYWYISDPTGDLSKSSGDYYRVKSDAPRPPLEDWSISGCPKGSDPCPVFTRFEAEVEESETDNAPR</sequence>
<protein>
    <submittedName>
        <fullName evidence="2">Uncharacterized protein</fullName>
    </submittedName>
</protein>
<gene>
    <name evidence="2" type="ORF">NSCI0253_LOCUS19025</name>
</gene>
<accession>A0A7S1A710</accession>
<proteinExistence type="predicted"/>
<evidence type="ECO:0000256" key="1">
    <source>
        <dbReference type="SAM" id="MobiDB-lite"/>
    </source>
</evidence>